<dbReference type="Proteomes" id="UP001056120">
    <property type="component" value="Linkage Group LG14"/>
</dbReference>
<organism evidence="1 2">
    <name type="scientific">Smallanthus sonchifolius</name>
    <dbReference type="NCBI Taxonomy" id="185202"/>
    <lineage>
        <taxon>Eukaryota</taxon>
        <taxon>Viridiplantae</taxon>
        <taxon>Streptophyta</taxon>
        <taxon>Embryophyta</taxon>
        <taxon>Tracheophyta</taxon>
        <taxon>Spermatophyta</taxon>
        <taxon>Magnoliopsida</taxon>
        <taxon>eudicotyledons</taxon>
        <taxon>Gunneridae</taxon>
        <taxon>Pentapetalae</taxon>
        <taxon>asterids</taxon>
        <taxon>campanulids</taxon>
        <taxon>Asterales</taxon>
        <taxon>Asteraceae</taxon>
        <taxon>Asteroideae</taxon>
        <taxon>Heliantheae alliance</taxon>
        <taxon>Millerieae</taxon>
        <taxon>Smallanthus</taxon>
    </lineage>
</organism>
<reference evidence="1 2" key="2">
    <citation type="journal article" date="2022" name="Mol. Ecol. Resour.">
        <title>The genomes of chicory, endive, great burdock and yacon provide insights into Asteraceae paleo-polyploidization history and plant inulin production.</title>
        <authorList>
            <person name="Fan W."/>
            <person name="Wang S."/>
            <person name="Wang H."/>
            <person name="Wang A."/>
            <person name="Jiang F."/>
            <person name="Liu H."/>
            <person name="Zhao H."/>
            <person name="Xu D."/>
            <person name="Zhang Y."/>
        </authorList>
    </citation>
    <scope>NUCLEOTIDE SEQUENCE [LARGE SCALE GENOMIC DNA]</scope>
    <source>
        <strain evidence="2">cv. Yunnan</strain>
        <tissue evidence="1">Leaves</tissue>
    </source>
</reference>
<accession>A0ACB9GQL0</accession>
<keyword evidence="2" id="KW-1185">Reference proteome</keyword>
<dbReference type="EMBL" id="CM042031">
    <property type="protein sequence ID" value="KAI3785306.1"/>
    <property type="molecule type" value="Genomic_DNA"/>
</dbReference>
<evidence type="ECO:0000313" key="1">
    <source>
        <dbReference type="EMBL" id="KAI3785306.1"/>
    </source>
</evidence>
<sequence>MISAKQASNDDIGVGIEPTATIRGFRRQSEFMILPVGALSFKEAMKMGVEVYHNLKENKEGLELLKTAIAQAGYTGKMVQKAISEKTCDTLLLKASMKDYTLGVSNPEQCHSEDHYASWMASLDGAKLVTKAADRIGVGVHVYFNPFVSWNDKIGFVFCLKVTSTLEHVIDV</sequence>
<name>A0ACB9GQL0_9ASTR</name>
<protein>
    <submittedName>
        <fullName evidence="1">Uncharacterized protein</fullName>
    </submittedName>
</protein>
<comment type="caution">
    <text evidence="1">The sequence shown here is derived from an EMBL/GenBank/DDBJ whole genome shotgun (WGS) entry which is preliminary data.</text>
</comment>
<evidence type="ECO:0000313" key="2">
    <source>
        <dbReference type="Proteomes" id="UP001056120"/>
    </source>
</evidence>
<gene>
    <name evidence="1" type="ORF">L1987_44422</name>
</gene>
<reference evidence="2" key="1">
    <citation type="journal article" date="2022" name="Mol. Ecol. Resour.">
        <title>The genomes of chicory, endive, great burdock and yacon provide insights into Asteraceae palaeo-polyploidization history and plant inulin production.</title>
        <authorList>
            <person name="Fan W."/>
            <person name="Wang S."/>
            <person name="Wang H."/>
            <person name="Wang A."/>
            <person name="Jiang F."/>
            <person name="Liu H."/>
            <person name="Zhao H."/>
            <person name="Xu D."/>
            <person name="Zhang Y."/>
        </authorList>
    </citation>
    <scope>NUCLEOTIDE SEQUENCE [LARGE SCALE GENOMIC DNA]</scope>
    <source>
        <strain evidence="2">cv. Yunnan</strain>
    </source>
</reference>
<proteinExistence type="predicted"/>